<dbReference type="PANTHER" id="PTHR31371:SF2">
    <property type="entry name" value="PLANT_PROTEIN (DUF668)"/>
    <property type="match status" value="1"/>
</dbReference>
<sequence length="110" mass="12537">MSRAIHLHCSLSDGEISNLHHEILSSPALRSLISPYENHLLAVAVAEKLNKLNRTAADASRRCFSGQMQEITCQGRFRNLLRWWSLELEAKKPATDRSRERNELTRGKAK</sequence>
<protein>
    <recommendedName>
        <fullName evidence="1">DUF3475 domain-containing protein</fullName>
    </recommendedName>
</protein>
<dbReference type="InterPro" id="IPR021864">
    <property type="entry name" value="DUF3475"/>
</dbReference>
<organism evidence="2 3">
    <name type="scientific">Dendrobium catenatum</name>
    <dbReference type="NCBI Taxonomy" id="906689"/>
    <lineage>
        <taxon>Eukaryota</taxon>
        <taxon>Viridiplantae</taxon>
        <taxon>Streptophyta</taxon>
        <taxon>Embryophyta</taxon>
        <taxon>Tracheophyta</taxon>
        <taxon>Spermatophyta</taxon>
        <taxon>Magnoliopsida</taxon>
        <taxon>Liliopsida</taxon>
        <taxon>Asparagales</taxon>
        <taxon>Orchidaceae</taxon>
        <taxon>Epidendroideae</taxon>
        <taxon>Malaxideae</taxon>
        <taxon>Dendrobiinae</taxon>
        <taxon>Dendrobium</taxon>
    </lineage>
</organism>
<gene>
    <name evidence="2" type="ORF">MA16_Dca001766</name>
</gene>
<proteinExistence type="predicted"/>
<keyword evidence="3" id="KW-1185">Reference proteome</keyword>
<dbReference type="Pfam" id="PF11961">
    <property type="entry name" value="DUF3475"/>
    <property type="match status" value="1"/>
</dbReference>
<reference evidence="2 3" key="1">
    <citation type="journal article" date="2016" name="Sci. Rep.">
        <title>The Dendrobium catenatum Lindl. genome sequence provides insights into polysaccharide synthase, floral development and adaptive evolution.</title>
        <authorList>
            <person name="Zhang G.Q."/>
            <person name="Xu Q."/>
            <person name="Bian C."/>
            <person name="Tsai W.C."/>
            <person name="Yeh C.M."/>
            <person name="Liu K.W."/>
            <person name="Yoshida K."/>
            <person name="Zhang L.S."/>
            <person name="Chang S.B."/>
            <person name="Chen F."/>
            <person name="Shi Y."/>
            <person name="Su Y.Y."/>
            <person name="Zhang Y.Q."/>
            <person name="Chen L.J."/>
            <person name="Yin Y."/>
            <person name="Lin M."/>
            <person name="Huang H."/>
            <person name="Deng H."/>
            <person name="Wang Z.W."/>
            <person name="Zhu S.L."/>
            <person name="Zhao X."/>
            <person name="Deng C."/>
            <person name="Niu S.C."/>
            <person name="Huang J."/>
            <person name="Wang M."/>
            <person name="Liu G.H."/>
            <person name="Yang H.J."/>
            <person name="Xiao X.J."/>
            <person name="Hsiao Y.Y."/>
            <person name="Wu W.L."/>
            <person name="Chen Y.Y."/>
            <person name="Mitsuda N."/>
            <person name="Ohme-Takagi M."/>
            <person name="Luo Y.B."/>
            <person name="Van de Peer Y."/>
            <person name="Liu Z.J."/>
        </authorList>
    </citation>
    <scope>NUCLEOTIDE SEQUENCE [LARGE SCALE GENOMIC DNA]</scope>
    <source>
        <tissue evidence="2">The whole plant</tissue>
    </source>
</reference>
<evidence type="ECO:0000259" key="1">
    <source>
        <dbReference type="Pfam" id="PF11961"/>
    </source>
</evidence>
<dbReference type="GO" id="GO:0045927">
    <property type="term" value="P:positive regulation of growth"/>
    <property type="evidence" value="ECO:0007669"/>
    <property type="project" value="InterPro"/>
</dbReference>
<evidence type="ECO:0000313" key="2">
    <source>
        <dbReference type="EMBL" id="PKU85935.1"/>
    </source>
</evidence>
<dbReference type="AlphaFoldDB" id="A0A2I0XDF0"/>
<dbReference type="Proteomes" id="UP000233837">
    <property type="component" value="Unassembled WGS sequence"/>
</dbReference>
<name>A0A2I0XDF0_9ASPA</name>
<feature type="domain" description="DUF3475" evidence="1">
    <location>
        <begin position="1"/>
        <end position="48"/>
    </location>
</feature>
<reference evidence="2 3" key="2">
    <citation type="journal article" date="2017" name="Nature">
        <title>The Apostasia genome and the evolution of orchids.</title>
        <authorList>
            <person name="Zhang G.Q."/>
            <person name="Liu K.W."/>
            <person name="Li Z."/>
            <person name="Lohaus R."/>
            <person name="Hsiao Y.Y."/>
            <person name="Niu S.C."/>
            <person name="Wang J.Y."/>
            <person name="Lin Y.C."/>
            <person name="Xu Q."/>
            <person name="Chen L.J."/>
            <person name="Yoshida K."/>
            <person name="Fujiwara S."/>
            <person name="Wang Z.W."/>
            <person name="Zhang Y.Q."/>
            <person name="Mitsuda N."/>
            <person name="Wang M."/>
            <person name="Liu G.H."/>
            <person name="Pecoraro L."/>
            <person name="Huang H.X."/>
            <person name="Xiao X.J."/>
            <person name="Lin M."/>
            <person name="Wu X.Y."/>
            <person name="Wu W.L."/>
            <person name="Chen Y.Y."/>
            <person name="Chang S.B."/>
            <person name="Sakamoto S."/>
            <person name="Ohme-Takagi M."/>
            <person name="Yagi M."/>
            <person name="Zeng S.J."/>
            <person name="Shen C.Y."/>
            <person name="Yeh C.M."/>
            <person name="Luo Y.B."/>
            <person name="Tsai W.C."/>
            <person name="Van de Peer Y."/>
            <person name="Liu Z.J."/>
        </authorList>
    </citation>
    <scope>NUCLEOTIDE SEQUENCE [LARGE SCALE GENOMIC DNA]</scope>
    <source>
        <tissue evidence="2">The whole plant</tissue>
    </source>
</reference>
<accession>A0A2I0XDF0</accession>
<dbReference type="PANTHER" id="PTHR31371">
    <property type="entry name" value="BNAC09G50660D PROTEIN"/>
    <property type="match status" value="1"/>
</dbReference>
<dbReference type="EMBL" id="KZ501954">
    <property type="protein sequence ID" value="PKU85935.1"/>
    <property type="molecule type" value="Genomic_DNA"/>
</dbReference>
<evidence type="ECO:0000313" key="3">
    <source>
        <dbReference type="Proteomes" id="UP000233837"/>
    </source>
</evidence>